<dbReference type="SUPFAM" id="SSF52172">
    <property type="entry name" value="CheY-like"/>
    <property type="match status" value="1"/>
</dbReference>
<dbReference type="Gene3D" id="3.40.50.2300">
    <property type="match status" value="1"/>
</dbReference>
<dbReference type="Proteomes" id="UP000318081">
    <property type="component" value="Chromosome"/>
</dbReference>
<dbReference type="PROSITE" id="PS50110">
    <property type="entry name" value="RESPONSE_REGULATORY"/>
    <property type="match status" value="1"/>
</dbReference>
<dbReference type="CDD" id="cd00156">
    <property type="entry name" value="REC"/>
    <property type="match status" value="1"/>
</dbReference>
<reference evidence="5 6" key="1">
    <citation type="submission" date="2019-02" db="EMBL/GenBank/DDBJ databases">
        <title>Deep-cultivation of Planctomycetes and their phenomic and genomic characterization uncovers novel biology.</title>
        <authorList>
            <person name="Wiegand S."/>
            <person name="Jogler M."/>
            <person name="Boedeker C."/>
            <person name="Pinto D."/>
            <person name="Vollmers J."/>
            <person name="Rivas-Marin E."/>
            <person name="Kohn T."/>
            <person name="Peeters S.H."/>
            <person name="Heuer A."/>
            <person name="Rast P."/>
            <person name="Oberbeckmann S."/>
            <person name="Bunk B."/>
            <person name="Jeske O."/>
            <person name="Meyerdierks A."/>
            <person name="Storesund J.E."/>
            <person name="Kallscheuer N."/>
            <person name="Luecker S."/>
            <person name="Lage O.M."/>
            <person name="Pohl T."/>
            <person name="Merkel B.J."/>
            <person name="Hornburger P."/>
            <person name="Mueller R.-W."/>
            <person name="Bruemmer F."/>
            <person name="Labrenz M."/>
            <person name="Spormann A.M."/>
            <person name="Op den Camp H."/>
            <person name="Overmann J."/>
            <person name="Amann R."/>
            <person name="Jetten M.S.M."/>
            <person name="Mascher T."/>
            <person name="Medema M.H."/>
            <person name="Devos D.P."/>
            <person name="Kaster A.-K."/>
            <person name="Ovreas L."/>
            <person name="Rohde M."/>
            <person name="Galperin M.Y."/>
            <person name="Jogler C."/>
        </authorList>
    </citation>
    <scope>NUCLEOTIDE SEQUENCE [LARGE SCALE GENOMIC DNA]</scope>
    <source>
        <strain evidence="5 6">TBK1r</strain>
    </source>
</reference>
<dbReference type="InterPro" id="IPR011006">
    <property type="entry name" value="CheY-like_superfamily"/>
</dbReference>
<dbReference type="EMBL" id="CP036432">
    <property type="protein sequence ID" value="QDV88908.1"/>
    <property type="molecule type" value="Genomic_DNA"/>
</dbReference>
<evidence type="ECO:0000256" key="3">
    <source>
        <dbReference type="PROSITE-ProRule" id="PRU00169"/>
    </source>
</evidence>
<name>A0ABX5Y3N9_9BACT</name>
<dbReference type="Pfam" id="PF00072">
    <property type="entry name" value="Response_reg"/>
    <property type="match status" value="1"/>
</dbReference>
<evidence type="ECO:0000259" key="4">
    <source>
        <dbReference type="PROSITE" id="PS50110"/>
    </source>
</evidence>
<keyword evidence="6" id="KW-1185">Reference proteome</keyword>
<proteinExistence type="predicted"/>
<dbReference type="InterPro" id="IPR001789">
    <property type="entry name" value="Sig_transdc_resp-reg_receiver"/>
</dbReference>
<evidence type="ECO:0000256" key="1">
    <source>
        <dbReference type="ARBA" id="ARBA00022553"/>
    </source>
</evidence>
<protein>
    <submittedName>
        <fullName evidence="5">Chemotaxis protein CheY</fullName>
    </submittedName>
</protein>
<evidence type="ECO:0000313" key="5">
    <source>
        <dbReference type="EMBL" id="QDV88908.1"/>
    </source>
</evidence>
<feature type="domain" description="Response regulatory" evidence="4">
    <location>
        <begin position="21"/>
        <end position="139"/>
    </location>
</feature>
<feature type="modified residue" description="4-aspartylphosphate" evidence="3">
    <location>
        <position position="70"/>
    </location>
</feature>
<accession>A0ABX5Y3N9</accession>
<gene>
    <name evidence="5" type="primary">cheY_4</name>
    <name evidence="5" type="ORF">TBK1r_79430</name>
</gene>
<keyword evidence="2" id="KW-0902">Two-component regulatory system</keyword>
<evidence type="ECO:0000256" key="2">
    <source>
        <dbReference type="ARBA" id="ARBA00023012"/>
    </source>
</evidence>
<organism evidence="5 6">
    <name type="scientific">Stieleria magnilauensis</name>
    <dbReference type="NCBI Taxonomy" id="2527963"/>
    <lineage>
        <taxon>Bacteria</taxon>
        <taxon>Pseudomonadati</taxon>
        <taxon>Planctomycetota</taxon>
        <taxon>Planctomycetia</taxon>
        <taxon>Pirellulales</taxon>
        <taxon>Pirellulaceae</taxon>
        <taxon>Stieleria</taxon>
    </lineage>
</organism>
<dbReference type="SMART" id="SM00448">
    <property type="entry name" value="REC"/>
    <property type="match status" value="1"/>
</dbReference>
<keyword evidence="1 3" id="KW-0597">Phosphoprotein</keyword>
<dbReference type="RefSeq" id="WP_145221759.1">
    <property type="nucleotide sequence ID" value="NZ_CP036432.1"/>
</dbReference>
<evidence type="ECO:0000313" key="6">
    <source>
        <dbReference type="Proteomes" id="UP000318081"/>
    </source>
</evidence>
<sequence>MIKPISLHGPVRSLKSLGVRTALIVDDVEAMRAIVDRTVRQLDVATLEAGNGRDAFDLLQQHPIDVVITDVEMPVWSGFDLLEAIRSSDDPGLQELPVVVISSLPDRAILVQTTQYEDTYFLPKPVSIPQLRVTLKMIATRLWLRNHPFANHRQ</sequence>
<dbReference type="PANTHER" id="PTHR44591:SF14">
    <property type="entry name" value="PROTEIN PILG"/>
    <property type="match status" value="1"/>
</dbReference>
<dbReference type="InterPro" id="IPR050595">
    <property type="entry name" value="Bact_response_regulator"/>
</dbReference>
<dbReference type="PANTHER" id="PTHR44591">
    <property type="entry name" value="STRESS RESPONSE REGULATOR PROTEIN 1"/>
    <property type="match status" value="1"/>
</dbReference>